<dbReference type="AlphaFoldDB" id="A0A5N5VXM2"/>
<proteinExistence type="predicted"/>
<sequence length="93" mass="9853">MRSNPQATSLAVFLFLSPAPAAEFGDRRRVLAALDETVAALGPAGTQTALREWAWAYGDHPEAAAERMTACLAAVAQIPGLPTVPAQRTEAHR</sequence>
<reference evidence="2 3" key="1">
    <citation type="journal article" date="2019" name="Microb. Cell Fact.">
        <title>Exploring novel herbicidin analogues by transcriptional regulator overexpression and MS/MS molecular networking.</title>
        <authorList>
            <person name="Shi Y."/>
            <person name="Gu R."/>
            <person name="Li Y."/>
            <person name="Wang X."/>
            <person name="Ren W."/>
            <person name="Li X."/>
            <person name="Wang L."/>
            <person name="Xie Y."/>
            <person name="Hong B."/>
        </authorList>
    </citation>
    <scope>NUCLEOTIDE SEQUENCE [LARGE SCALE GENOMIC DNA]</scope>
    <source>
        <strain evidence="2 3">US-43</strain>
    </source>
</reference>
<organism evidence="2 3">
    <name type="scientific">Streptomyces mobaraensis</name>
    <name type="common">Streptoverticillium mobaraense</name>
    <dbReference type="NCBI Taxonomy" id="35621"/>
    <lineage>
        <taxon>Bacteria</taxon>
        <taxon>Bacillati</taxon>
        <taxon>Actinomycetota</taxon>
        <taxon>Actinomycetes</taxon>
        <taxon>Kitasatosporales</taxon>
        <taxon>Streptomycetaceae</taxon>
        <taxon>Streptomyces</taxon>
    </lineage>
</organism>
<dbReference type="EMBL" id="VOKX01000132">
    <property type="protein sequence ID" value="KAB7833549.1"/>
    <property type="molecule type" value="Genomic_DNA"/>
</dbReference>
<feature type="chain" id="PRO_5024979812" evidence="1">
    <location>
        <begin position="22"/>
        <end position="93"/>
    </location>
</feature>
<keyword evidence="3" id="KW-1185">Reference proteome</keyword>
<dbReference type="RefSeq" id="WP_152266103.1">
    <property type="nucleotide sequence ID" value="NZ_VOKX01000132.1"/>
</dbReference>
<dbReference type="Proteomes" id="UP000327000">
    <property type="component" value="Unassembled WGS sequence"/>
</dbReference>
<feature type="signal peptide" evidence="1">
    <location>
        <begin position="1"/>
        <end position="21"/>
    </location>
</feature>
<protein>
    <submittedName>
        <fullName evidence="2">Uncharacterized protein</fullName>
    </submittedName>
</protein>
<evidence type="ECO:0000256" key="1">
    <source>
        <dbReference type="SAM" id="SignalP"/>
    </source>
</evidence>
<dbReference type="OrthoDB" id="3297413at2"/>
<name>A0A5N5VXM2_STRMB</name>
<evidence type="ECO:0000313" key="2">
    <source>
        <dbReference type="EMBL" id="KAB7833549.1"/>
    </source>
</evidence>
<accession>A0A5N5VXM2</accession>
<evidence type="ECO:0000313" key="3">
    <source>
        <dbReference type="Proteomes" id="UP000327000"/>
    </source>
</evidence>
<comment type="caution">
    <text evidence="2">The sequence shown here is derived from an EMBL/GenBank/DDBJ whole genome shotgun (WGS) entry which is preliminary data.</text>
</comment>
<gene>
    <name evidence="2" type="ORF">FRZ00_33435</name>
</gene>
<keyword evidence="1" id="KW-0732">Signal</keyword>